<dbReference type="InterPro" id="IPR031319">
    <property type="entry name" value="A-amylase_C"/>
</dbReference>
<gene>
    <name evidence="16" type="ORF">R5R35_011364</name>
</gene>
<dbReference type="InterPro" id="IPR013780">
    <property type="entry name" value="Glyco_hydro_b"/>
</dbReference>
<organism evidence="16 17">
    <name type="scientific">Gryllus longicercus</name>
    <dbReference type="NCBI Taxonomy" id="2509291"/>
    <lineage>
        <taxon>Eukaryota</taxon>
        <taxon>Metazoa</taxon>
        <taxon>Ecdysozoa</taxon>
        <taxon>Arthropoda</taxon>
        <taxon>Hexapoda</taxon>
        <taxon>Insecta</taxon>
        <taxon>Pterygota</taxon>
        <taxon>Neoptera</taxon>
        <taxon>Polyneoptera</taxon>
        <taxon>Orthoptera</taxon>
        <taxon>Ensifera</taxon>
        <taxon>Gryllidea</taxon>
        <taxon>Grylloidea</taxon>
        <taxon>Gryllidae</taxon>
        <taxon>Gryllinae</taxon>
        <taxon>Gryllus</taxon>
    </lineage>
</organism>
<evidence type="ECO:0000259" key="15">
    <source>
        <dbReference type="SMART" id="SM00632"/>
    </source>
</evidence>
<comment type="subunit">
    <text evidence="5">Monomer.</text>
</comment>
<evidence type="ECO:0000256" key="8">
    <source>
        <dbReference type="ARBA" id="ARBA00022729"/>
    </source>
</evidence>
<comment type="caution">
    <text evidence="16">The sequence shown here is derived from an EMBL/GenBank/DDBJ whole genome shotgun (WGS) entry which is preliminary data.</text>
</comment>
<evidence type="ECO:0000256" key="12">
    <source>
        <dbReference type="ARBA" id="ARBA00023214"/>
    </source>
</evidence>
<evidence type="ECO:0000256" key="11">
    <source>
        <dbReference type="ARBA" id="ARBA00023157"/>
    </source>
</evidence>
<evidence type="ECO:0000256" key="4">
    <source>
        <dbReference type="ARBA" id="ARBA00008061"/>
    </source>
</evidence>
<evidence type="ECO:0000256" key="13">
    <source>
        <dbReference type="ARBA" id="ARBA00023277"/>
    </source>
</evidence>
<dbReference type="FunFam" id="2.60.40.1180:FF:000020">
    <property type="entry name" value="Pancreatic alpha-amylase"/>
    <property type="match status" value="1"/>
</dbReference>
<keyword evidence="7" id="KW-0479">Metal-binding</keyword>
<keyword evidence="11" id="KW-1015">Disulfide bond</keyword>
<dbReference type="SUPFAM" id="SSF51011">
    <property type="entry name" value="Glycosyl hydrolase domain"/>
    <property type="match status" value="1"/>
</dbReference>
<dbReference type="EC" id="3.2.1.1" evidence="6"/>
<keyword evidence="10" id="KW-0106">Calcium</keyword>
<proteinExistence type="inferred from homology"/>
<keyword evidence="9" id="KW-0378">Hydrolase</keyword>
<evidence type="ECO:0000313" key="16">
    <source>
        <dbReference type="EMBL" id="KAK7873305.1"/>
    </source>
</evidence>
<reference evidence="16 17" key="1">
    <citation type="submission" date="2024-03" db="EMBL/GenBank/DDBJ databases">
        <title>The genome assembly and annotation of the cricket Gryllus longicercus Weissman &amp; Gray.</title>
        <authorList>
            <person name="Szrajer S."/>
            <person name="Gray D."/>
            <person name="Ylla G."/>
        </authorList>
    </citation>
    <scope>NUCLEOTIDE SEQUENCE [LARGE SCALE GENOMIC DNA]</scope>
    <source>
        <strain evidence="16">DAG 2021-001</strain>
        <tissue evidence="16">Whole body minus gut</tissue>
    </source>
</reference>
<dbReference type="Gene3D" id="2.60.40.1180">
    <property type="entry name" value="Golgi alpha-mannosidase II"/>
    <property type="match status" value="1"/>
</dbReference>
<evidence type="ECO:0000256" key="1">
    <source>
        <dbReference type="ARBA" id="ARBA00000548"/>
    </source>
</evidence>
<dbReference type="InterPro" id="IPR017853">
    <property type="entry name" value="GH"/>
</dbReference>
<dbReference type="Gene3D" id="3.20.20.80">
    <property type="entry name" value="Glycosidases"/>
    <property type="match status" value="1"/>
</dbReference>
<dbReference type="EMBL" id="JAZDUA010000015">
    <property type="protein sequence ID" value="KAK7873305.1"/>
    <property type="molecule type" value="Genomic_DNA"/>
</dbReference>
<sequence>MELSDVFGGNNALKWLTNWGTKWGLMDGDDALAFIDNHDNQRGHGGAGSILTYKSAKQYKMAIAFMQAWPYGVTRVMSSYDFSDTDAGPPADGNGNIKDVIVNSDLTCGNGWVCEHRWRQIYNMVAFKKTTEFTDVLNWWDNGNNQIAFSRGNKGFIAFNKDSYNLAQTLQTGLPQGTYCDLISGLKSGSSCTGKSVTVGSDGKAYIEIKTSEDDGVLAITVDSKL</sequence>
<keyword evidence="12" id="KW-0868">Chloride</keyword>
<comment type="cofactor">
    <cofactor evidence="3">
        <name>chloride</name>
        <dbReference type="ChEBI" id="CHEBI:17996"/>
    </cofactor>
</comment>
<evidence type="ECO:0000256" key="3">
    <source>
        <dbReference type="ARBA" id="ARBA00001923"/>
    </source>
</evidence>
<keyword evidence="13" id="KW-0119">Carbohydrate metabolism</keyword>
<comment type="catalytic activity">
    <reaction evidence="1">
        <text>Endohydrolysis of (1-&gt;4)-alpha-D-glucosidic linkages in polysaccharides containing three or more (1-&gt;4)-alpha-linked D-glucose units.</text>
        <dbReference type="EC" id="3.2.1.1"/>
    </reaction>
</comment>
<accession>A0AAN9W417</accession>
<dbReference type="AlphaFoldDB" id="A0AAN9W417"/>
<evidence type="ECO:0000256" key="14">
    <source>
        <dbReference type="ARBA" id="ARBA00023295"/>
    </source>
</evidence>
<dbReference type="Pfam" id="PF02806">
    <property type="entry name" value="Alpha-amylase_C"/>
    <property type="match status" value="1"/>
</dbReference>
<evidence type="ECO:0000313" key="17">
    <source>
        <dbReference type="Proteomes" id="UP001378592"/>
    </source>
</evidence>
<dbReference type="SUPFAM" id="SSF51445">
    <property type="entry name" value="(Trans)glycosidases"/>
    <property type="match status" value="1"/>
</dbReference>
<dbReference type="GO" id="GO:0046872">
    <property type="term" value="F:metal ion binding"/>
    <property type="evidence" value="ECO:0007669"/>
    <property type="project" value="UniProtKB-KW"/>
</dbReference>
<protein>
    <recommendedName>
        <fullName evidence="6">alpha-amylase</fullName>
        <ecNumber evidence="6">3.2.1.1</ecNumber>
    </recommendedName>
</protein>
<evidence type="ECO:0000256" key="6">
    <source>
        <dbReference type="ARBA" id="ARBA00012595"/>
    </source>
</evidence>
<keyword evidence="8" id="KW-0732">Signal</keyword>
<evidence type="ECO:0000256" key="10">
    <source>
        <dbReference type="ARBA" id="ARBA00022837"/>
    </source>
</evidence>
<keyword evidence="17" id="KW-1185">Reference proteome</keyword>
<comment type="similarity">
    <text evidence="4">Belongs to the glycosyl hydrolase 13 family.</text>
</comment>
<name>A0AAN9W417_9ORTH</name>
<dbReference type="InterPro" id="IPR006048">
    <property type="entry name" value="A-amylase/branching_C"/>
</dbReference>
<comment type="cofactor">
    <cofactor evidence="2">
        <name>Ca(2+)</name>
        <dbReference type="ChEBI" id="CHEBI:29108"/>
    </cofactor>
</comment>
<dbReference type="GO" id="GO:0004556">
    <property type="term" value="F:alpha-amylase activity"/>
    <property type="evidence" value="ECO:0007669"/>
    <property type="project" value="UniProtKB-EC"/>
</dbReference>
<evidence type="ECO:0000256" key="5">
    <source>
        <dbReference type="ARBA" id="ARBA00011245"/>
    </source>
</evidence>
<feature type="domain" description="Alpha-amylase C-terminal" evidence="15">
    <location>
        <begin position="137"/>
        <end position="225"/>
    </location>
</feature>
<dbReference type="Proteomes" id="UP001378592">
    <property type="component" value="Unassembled WGS sequence"/>
</dbReference>
<evidence type="ECO:0000256" key="9">
    <source>
        <dbReference type="ARBA" id="ARBA00022801"/>
    </source>
</evidence>
<evidence type="ECO:0000256" key="2">
    <source>
        <dbReference type="ARBA" id="ARBA00001913"/>
    </source>
</evidence>
<dbReference type="SMART" id="SM00632">
    <property type="entry name" value="Aamy_C"/>
    <property type="match status" value="1"/>
</dbReference>
<keyword evidence="14" id="KW-0326">Glycosidase</keyword>
<dbReference type="PANTHER" id="PTHR43447">
    <property type="entry name" value="ALPHA-AMYLASE"/>
    <property type="match status" value="1"/>
</dbReference>
<evidence type="ECO:0000256" key="7">
    <source>
        <dbReference type="ARBA" id="ARBA00022723"/>
    </source>
</evidence>
<dbReference type="GO" id="GO:0005975">
    <property type="term" value="P:carbohydrate metabolic process"/>
    <property type="evidence" value="ECO:0007669"/>
    <property type="project" value="InterPro"/>
</dbReference>